<organism evidence="2 3">
    <name type="scientific">Monosporascus ibericus</name>
    <dbReference type="NCBI Taxonomy" id="155417"/>
    <lineage>
        <taxon>Eukaryota</taxon>
        <taxon>Fungi</taxon>
        <taxon>Dikarya</taxon>
        <taxon>Ascomycota</taxon>
        <taxon>Pezizomycotina</taxon>
        <taxon>Sordariomycetes</taxon>
        <taxon>Xylariomycetidae</taxon>
        <taxon>Xylariales</taxon>
        <taxon>Xylariales incertae sedis</taxon>
        <taxon>Monosporascus</taxon>
    </lineage>
</organism>
<accession>A0A4V1X943</accession>
<evidence type="ECO:0000256" key="1">
    <source>
        <dbReference type="SAM" id="MobiDB-lite"/>
    </source>
</evidence>
<name>A0A4V1X943_9PEZI</name>
<evidence type="ECO:0000313" key="2">
    <source>
        <dbReference type="EMBL" id="RYO86823.1"/>
    </source>
</evidence>
<dbReference type="AlphaFoldDB" id="A0A4V1X943"/>
<feature type="compositionally biased region" description="Polar residues" evidence="1">
    <location>
        <begin position="1"/>
        <end position="25"/>
    </location>
</feature>
<gene>
    <name evidence="2" type="ORF">DL764_008954</name>
</gene>
<protein>
    <recommendedName>
        <fullName evidence="4">SMP domain-containing protein</fullName>
    </recommendedName>
</protein>
<feature type="compositionally biased region" description="Low complexity" evidence="1">
    <location>
        <begin position="76"/>
        <end position="91"/>
    </location>
</feature>
<proteinExistence type="predicted"/>
<feature type="region of interest" description="Disordered" evidence="1">
    <location>
        <begin position="1"/>
        <end position="121"/>
    </location>
</feature>
<dbReference type="OrthoDB" id="4740673at2759"/>
<dbReference type="EMBL" id="QJNU01000767">
    <property type="protein sequence ID" value="RYO86823.1"/>
    <property type="molecule type" value="Genomic_DNA"/>
</dbReference>
<dbReference type="Proteomes" id="UP000293360">
    <property type="component" value="Unassembled WGS sequence"/>
</dbReference>
<evidence type="ECO:0000313" key="3">
    <source>
        <dbReference type="Proteomes" id="UP000293360"/>
    </source>
</evidence>
<comment type="caution">
    <text evidence="2">The sequence shown here is derived from an EMBL/GenBank/DDBJ whole genome shotgun (WGS) entry which is preliminary data.</text>
</comment>
<reference evidence="2 3" key="1">
    <citation type="submission" date="2018-06" db="EMBL/GenBank/DDBJ databases">
        <title>Complete Genomes of Monosporascus.</title>
        <authorList>
            <person name="Robinson A.J."/>
            <person name="Natvig D.O."/>
        </authorList>
    </citation>
    <scope>NUCLEOTIDE SEQUENCE [LARGE SCALE GENOMIC DNA]</scope>
    <source>
        <strain evidence="2 3">CBS 110550</strain>
    </source>
</reference>
<keyword evidence="3" id="KW-1185">Reference proteome</keyword>
<evidence type="ECO:0008006" key="4">
    <source>
        <dbReference type="Google" id="ProtNLM"/>
    </source>
</evidence>
<sequence>MMTNNAKNAESLTAAQENNRATSNATREHADRAAVSNSALVRDDWDRKEHAAHRATAAESAGGNMKTATEYGLNSTADAPAADVDAPTAPAGFARAGQGKEEPTGYTGQRKEYSMRPDVGA</sequence>
<feature type="compositionally biased region" description="Basic and acidic residues" evidence="1">
    <location>
        <begin position="98"/>
        <end position="115"/>
    </location>
</feature>